<proteinExistence type="predicted"/>
<dbReference type="STRING" id="31246.A0A183PWD9"/>
<evidence type="ECO:0000256" key="1">
    <source>
        <dbReference type="SAM" id="MobiDB-lite"/>
    </source>
</evidence>
<feature type="compositionally biased region" description="Polar residues" evidence="1">
    <location>
        <begin position="17"/>
        <end position="41"/>
    </location>
</feature>
<gene>
    <name evidence="2" type="ORF">SMTD_LOCUS18675</name>
</gene>
<feature type="region of interest" description="Disordered" evidence="1">
    <location>
        <begin position="1"/>
        <end position="73"/>
    </location>
</feature>
<name>A0A183PWD9_9TREM</name>
<sequence>MSSCSGDDDVIIVDSPGSPNVTKPPSNPIQSSFGCLKSSTSENKDQKKKCVDSNNEDQEEECIGRNNEDFGDIQNDKRCHTVFSVFMHDGILRL</sequence>
<feature type="compositionally biased region" description="Basic and acidic residues" evidence="1">
    <location>
        <begin position="42"/>
        <end position="51"/>
    </location>
</feature>
<feature type="compositionally biased region" description="Acidic residues" evidence="1">
    <location>
        <begin position="1"/>
        <end position="11"/>
    </location>
</feature>
<dbReference type="Proteomes" id="UP000269396">
    <property type="component" value="Unassembled WGS sequence"/>
</dbReference>
<keyword evidence="3" id="KW-1185">Reference proteome</keyword>
<feature type="compositionally biased region" description="Basic and acidic residues" evidence="1">
    <location>
        <begin position="62"/>
        <end position="73"/>
    </location>
</feature>
<dbReference type="EMBL" id="UZAL01040906">
    <property type="protein sequence ID" value="VDP77742.1"/>
    <property type="molecule type" value="Genomic_DNA"/>
</dbReference>
<organism evidence="2 3">
    <name type="scientific">Schistosoma mattheei</name>
    <dbReference type="NCBI Taxonomy" id="31246"/>
    <lineage>
        <taxon>Eukaryota</taxon>
        <taxon>Metazoa</taxon>
        <taxon>Spiralia</taxon>
        <taxon>Lophotrochozoa</taxon>
        <taxon>Platyhelminthes</taxon>
        <taxon>Trematoda</taxon>
        <taxon>Digenea</taxon>
        <taxon>Strigeidida</taxon>
        <taxon>Schistosomatoidea</taxon>
        <taxon>Schistosomatidae</taxon>
        <taxon>Schistosoma</taxon>
    </lineage>
</organism>
<evidence type="ECO:0000313" key="2">
    <source>
        <dbReference type="EMBL" id="VDP77742.1"/>
    </source>
</evidence>
<evidence type="ECO:0000313" key="3">
    <source>
        <dbReference type="Proteomes" id="UP000269396"/>
    </source>
</evidence>
<dbReference type="AlphaFoldDB" id="A0A183PWD9"/>
<protein>
    <submittedName>
        <fullName evidence="2">Uncharacterized protein</fullName>
    </submittedName>
</protein>
<accession>A0A183PWD9</accession>
<reference evidence="2 3" key="1">
    <citation type="submission" date="2018-11" db="EMBL/GenBank/DDBJ databases">
        <authorList>
            <consortium name="Pathogen Informatics"/>
        </authorList>
    </citation>
    <scope>NUCLEOTIDE SEQUENCE [LARGE SCALE GENOMIC DNA]</scope>
    <source>
        <strain>Denwood</strain>
        <strain evidence="3">Zambia</strain>
    </source>
</reference>